<dbReference type="Proteomes" id="UP000272193">
    <property type="component" value="Unassembled WGS sequence"/>
</dbReference>
<feature type="domain" description="Protein SirB1 N-terminal" evidence="2">
    <location>
        <begin position="45"/>
        <end position="204"/>
    </location>
</feature>
<sequence length="289" mass="32370">MKLSLHVPTPLEYFGALVRSDRDFPLLEATTCIAHDEYPELDVESVLAGVDRLVQRLQRQIPTDAGPMERLRRLNDFFFSQLGFAGNVNHYMDAENSYIHVVLERRRGIPVSLAVIWLELARALALHAHGVSFPGHFLVKVGLPQGWVVLDPLTGRSLGMDELAGLLRAWRQTESAGRNAASFDPPVGLHLQNALPREIIGRMLDNLRELHRTFDEPVLLRAVLDRVLLLRPDDLGALRERGVLHAREGRVDAALRDLETYLRRVPRAVDAPAIGELVLELRARHGGTA</sequence>
<organism evidence="3 4">
    <name type="scientific">Tibeticola sediminis</name>
    <dbReference type="NCBI Taxonomy" id="1917811"/>
    <lineage>
        <taxon>Bacteria</taxon>
        <taxon>Pseudomonadati</taxon>
        <taxon>Pseudomonadota</taxon>
        <taxon>Betaproteobacteria</taxon>
        <taxon>Burkholderiales</taxon>
        <taxon>Comamonadaceae</taxon>
        <taxon>Tibeticola</taxon>
    </lineage>
</organism>
<dbReference type="PANTHER" id="PTHR31350:SF21">
    <property type="entry name" value="F-BOX ONLY PROTEIN 21"/>
    <property type="match status" value="1"/>
</dbReference>
<comment type="caution">
    <text evidence="3">The sequence shown here is derived from an EMBL/GenBank/DDBJ whole genome shotgun (WGS) entry which is preliminary data.</text>
</comment>
<evidence type="ECO:0000313" key="4">
    <source>
        <dbReference type="Proteomes" id="UP000272193"/>
    </source>
</evidence>
<protein>
    <submittedName>
        <fullName evidence="3">Regulator of sirC expression with transglutaminase-like and TPR domain</fullName>
    </submittedName>
</protein>
<proteinExistence type="inferred from homology"/>
<reference evidence="3 4" key="1">
    <citation type="submission" date="2018-11" db="EMBL/GenBank/DDBJ databases">
        <title>Genomic Encyclopedia of Type Strains, Phase IV (KMG-IV): sequencing the most valuable type-strain genomes for metagenomic binning, comparative biology and taxonomic classification.</title>
        <authorList>
            <person name="Goeker M."/>
        </authorList>
    </citation>
    <scope>NUCLEOTIDE SEQUENCE [LARGE SCALE GENOMIC DNA]</scope>
    <source>
        <strain evidence="3 4">DSM 101684</strain>
    </source>
</reference>
<keyword evidence="4" id="KW-1185">Reference proteome</keyword>
<evidence type="ECO:0000313" key="3">
    <source>
        <dbReference type="EMBL" id="RPE65119.1"/>
    </source>
</evidence>
<dbReference type="AlphaFoldDB" id="A0A3N4UDF3"/>
<evidence type="ECO:0000256" key="1">
    <source>
        <dbReference type="ARBA" id="ARBA00007100"/>
    </source>
</evidence>
<dbReference type="InterPro" id="IPR038765">
    <property type="entry name" value="Papain-like_cys_pep_sf"/>
</dbReference>
<gene>
    <name evidence="3" type="ORF">EDC62_2249</name>
</gene>
<dbReference type="SUPFAM" id="SSF54001">
    <property type="entry name" value="Cysteine proteinases"/>
    <property type="match status" value="1"/>
</dbReference>
<dbReference type="Pfam" id="PF13369">
    <property type="entry name" value="Transglut_core2"/>
    <property type="match status" value="1"/>
</dbReference>
<comment type="similarity">
    <text evidence="1">Belongs to the UPF0162 family.</text>
</comment>
<dbReference type="EMBL" id="RKQL01000005">
    <property type="protein sequence ID" value="RPE65119.1"/>
    <property type="molecule type" value="Genomic_DNA"/>
</dbReference>
<dbReference type="RefSeq" id="WP_124223723.1">
    <property type="nucleotide sequence ID" value="NZ_RKQL01000005.1"/>
</dbReference>
<evidence type="ECO:0000259" key="2">
    <source>
        <dbReference type="Pfam" id="PF13369"/>
    </source>
</evidence>
<dbReference type="PANTHER" id="PTHR31350">
    <property type="entry name" value="SI:DKEY-261L7.2"/>
    <property type="match status" value="1"/>
</dbReference>
<name>A0A3N4UDF3_9BURK</name>
<dbReference type="InterPro" id="IPR032698">
    <property type="entry name" value="SirB1_N"/>
</dbReference>
<dbReference type="OrthoDB" id="232498at2"/>
<accession>A0A3N4UDF3</accession>
<dbReference type="Pfam" id="PF13371">
    <property type="entry name" value="TPR_9"/>
    <property type="match status" value="1"/>
</dbReference>